<comment type="caution">
    <text evidence="1">The sequence shown here is derived from an EMBL/GenBank/DDBJ whole genome shotgun (WGS) entry which is preliminary data.</text>
</comment>
<name>A0AAP0X4Q9_LIQFO</name>
<dbReference type="Proteomes" id="UP001415857">
    <property type="component" value="Unassembled WGS sequence"/>
</dbReference>
<dbReference type="EMBL" id="JBBPBK010000002">
    <property type="protein sequence ID" value="KAK9290486.1"/>
    <property type="molecule type" value="Genomic_DNA"/>
</dbReference>
<protein>
    <submittedName>
        <fullName evidence="1">Uncharacterized protein</fullName>
    </submittedName>
</protein>
<reference evidence="1 2" key="1">
    <citation type="journal article" date="2024" name="Plant J.">
        <title>Genome sequences and population genomics reveal climatic adaptation and genomic divergence between two closely related sweetgum species.</title>
        <authorList>
            <person name="Xu W.Q."/>
            <person name="Ren C.Q."/>
            <person name="Zhang X.Y."/>
            <person name="Comes H.P."/>
            <person name="Liu X.H."/>
            <person name="Li Y.G."/>
            <person name="Kettle C.J."/>
            <person name="Jalonen R."/>
            <person name="Gaisberger H."/>
            <person name="Ma Y.Z."/>
            <person name="Qiu Y.X."/>
        </authorList>
    </citation>
    <scope>NUCLEOTIDE SEQUENCE [LARGE SCALE GENOMIC DNA]</scope>
    <source>
        <strain evidence="1">Hangzhou</strain>
    </source>
</reference>
<proteinExistence type="predicted"/>
<keyword evidence="2" id="KW-1185">Reference proteome</keyword>
<evidence type="ECO:0000313" key="1">
    <source>
        <dbReference type="EMBL" id="KAK9290486.1"/>
    </source>
</evidence>
<evidence type="ECO:0000313" key="2">
    <source>
        <dbReference type="Proteomes" id="UP001415857"/>
    </source>
</evidence>
<gene>
    <name evidence="1" type="ORF">L1049_008656</name>
</gene>
<sequence>MFLGLSVETMVTGLSSLSHSDANELPSGRWVFASMRKFAGKRGVVGRSEGSEPCLLLSPTMHATKPARGSHISCHVRVGGLRKSRTTRLKVRSFSLPQISYSFEKNDHFDFTQSNHPSRRVPES</sequence>
<dbReference type="AlphaFoldDB" id="A0AAP0X4Q9"/>
<organism evidence="1 2">
    <name type="scientific">Liquidambar formosana</name>
    <name type="common">Formosan gum</name>
    <dbReference type="NCBI Taxonomy" id="63359"/>
    <lineage>
        <taxon>Eukaryota</taxon>
        <taxon>Viridiplantae</taxon>
        <taxon>Streptophyta</taxon>
        <taxon>Embryophyta</taxon>
        <taxon>Tracheophyta</taxon>
        <taxon>Spermatophyta</taxon>
        <taxon>Magnoliopsida</taxon>
        <taxon>eudicotyledons</taxon>
        <taxon>Gunneridae</taxon>
        <taxon>Pentapetalae</taxon>
        <taxon>Saxifragales</taxon>
        <taxon>Altingiaceae</taxon>
        <taxon>Liquidambar</taxon>
    </lineage>
</organism>
<accession>A0AAP0X4Q9</accession>